<feature type="region of interest" description="Disordered" evidence="1">
    <location>
        <begin position="24"/>
        <end position="61"/>
    </location>
</feature>
<dbReference type="EMBL" id="GBZX01000580">
    <property type="protein sequence ID" value="JAG92160.1"/>
    <property type="molecule type" value="mRNA"/>
</dbReference>
<feature type="signal peptide" evidence="2">
    <location>
        <begin position="1"/>
        <end position="22"/>
    </location>
</feature>
<feature type="compositionally biased region" description="Basic and acidic residues" evidence="1">
    <location>
        <begin position="128"/>
        <end position="141"/>
    </location>
</feature>
<organism evidence="3">
    <name type="scientific">Amblyomma americanum</name>
    <name type="common">Lone star tick</name>
    <dbReference type="NCBI Taxonomy" id="6943"/>
    <lineage>
        <taxon>Eukaryota</taxon>
        <taxon>Metazoa</taxon>
        <taxon>Ecdysozoa</taxon>
        <taxon>Arthropoda</taxon>
        <taxon>Chelicerata</taxon>
        <taxon>Arachnida</taxon>
        <taxon>Acari</taxon>
        <taxon>Parasitiformes</taxon>
        <taxon>Ixodida</taxon>
        <taxon>Ixodoidea</taxon>
        <taxon>Ixodidae</taxon>
        <taxon>Amblyomminae</taxon>
        <taxon>Amblyomma</taxon>
    </lineage>
</organism>
<feature type="region of interest" description="Disordered" evidence="1">
    <location>
        <begin position="106"/>
        <end position="141"/>
    </location>
</feature>
<evidence type="ECO:0000256" key="1">
    <source>
        <dbReference type="SAM" id="MobiDB-lite"/>
    </source>
</evidence>
<accession>A0A0C9R5C7</accession>
<keyword evidence="2" id="KW-0732">Signal</keyword>
<protein>
    <submittedName>
        <fullName evidence="3">Putative secreted protein</fullName>
    </submittedName>
</protein>
<reference evidence="3" key="1">
    <citation type="journal article" date="2015" name="PLoS ONE">
        <title>An Insight into the Sialome of the Lone Star Tick, Amblyomma americanum, with a Glimpse on Its Time Dependent Gene Expression.</title>
        <authorList>
            <person name="Karim S."/>
            <person name="Ribeiro J.M."/>
        </authorList>
    </citation>
    <scope>NUCLEOTIDE SEQUENCE</scope>
    <source>
        <tissue evidence="3">Salivary gland</tissue>
    </source>
</reference>
<evidence type="ECO:0000313" key="3">
    <source>
        <dbReference type="EMBL" id="JAG92160.1"/>
    </source>
</evidence>
<dbReference type="AlphaFoldDB" id="A0A0C9R5C7"/>
<name>A0A0C9R5C7_AMBAM</name>
<evidence type="ECO:0000256" key="2">
    <source>
        <dbReference type="SAM" id="SignalP"/>
    </source>
</evidence>
<sequence length="141" mass="15759">MAMLRSATFSLALCLLACLATAEENESKGPDSEQEKPLENPSKTNGPVNFGEYKPGDYRPAPPYRFYGGPSRWQWPAYYGPAPYGGPAPDPYNFYYGWGPQNLDRGFQRDYRDGNGDYYSYGGSGGNQDKKERSNDLSEEP</sequence>
<feature type="compositionally biased region" description="Basic and acidic residues" evidence="1">
    <location>
        <begin position="25"/>
        <end position="38"/>
    </location>
</feature>
<proteinExistence type="evidence at transcript level"/>
<feature type="chain" id="PRO_5002201775" evidence="2">
    <location>
        <begin position="23"/>
        <end position="141"/>
    </location>
</feature>
<feature type="compositionally biased region" description="Basic and acidic residues" evidence="1">
    <location>
        <begin position="106"/>
        <end position="115"/>
    </location>
</feature>